<geneLocation type="chloroplast" evidence="14"/>
<feature type="domain" description="SF4 helicase" evidence="13">
    <location>
        <begin position="189"/>
        <end position="392"/>
    </location>
</feature>
<keyword evidence="7" id="KW-0238">DNA-binding</keyword>
<evidence type="ECO:0000256" key="11">
    <source>
        <dbReference type="ARBA" id="ARBA00045002"/>
    </source>
</evidence>
<comment type="catalytic activity">
    <reaction evidence="12">
        <text>ATP + H2O = ADP + phosphate + H(+)</text>
        <dbReference type="Rhea" id="RHEA:13065"/>
        <dbReference type="ChEBI" id="CHEBI:15377"/>
        <dbReference type="ChEBI" id="CHEBI:15378"/>
        <dbReference type="ChEBI" id="CHEBI:30616"/>
        <dbReference type="ChEBI" id="CHEBI:43474"/>
        <dbReference type="ChEBI" id="CHEBI:456216"/>
        <dbReference type="EC" id="5.6.2.3"/>
    </reaction>
</comment>
<dbReference type="Pfam" id="PF03796">
    <property type="entry name" value="DnaB_C"/>
    <property type="match status" value="1"/>
</dbReference>
<evidence type="ECO:0000313" key="14">
    <source>
        <dbReference type="EMBL" id="AGA63798.1"/>
    </source>
</evidence>
<sequence length="598" mass="70126">MLIKVNNYYNKYLPPHNIIAEEIIIGYILSDSITAPNVINNIQSCLFTLERHQIIYLNVTEVYNIYSQTDIPKLINKLWTKNLLNPVGGVKQIIELIQKAQSISNYYDENIYIQYFIEILYYHHIKRLFIQYSYCILELSYIKDIAIQQIYRKSIQYIHKIAKVLLLQKRNHFNNLINKFILKTYLDESKNKAVNILSGFKDLDQVTKGFKQGDLIIIAGRPSMGKTSFAINITNHLIRNLQLSVYIFSLEMSKTEILDKILAINSNIKVNNIQQKIIQIYEWKNLQVACQMLLQSQLSIDDEGNASIDYINHKYKIIKQKKRAIIVDYLQLIKFNNQSLKNRSLEIGYITRELKLLAKNSKSPMIVLSQLNRNIENRINKRPLLSDLRESGCISYLQLPNLHKKILQIQKDKIEAINFQKNSYKTKSVDFIGLQNKNQQYIYLILTNNNIQTYTTHNHNLFTDKKWKKEDQIKNNSFNNLIVNNNFNINQIIEFIRFSKIKLLSKTKVYDTKVKEYSNFITGKQIVHNSIEQDADLVLMLYKDTQDINNQILDIIIAKHRNGPIGSFQLLFHADTCKFSSIKQNFLQIHGVKLQENE</sequence>
<keyword evidence="4" id="KW-0378">Hydrolase</keyword>
<dbReference type="InterPro" id="IPR036185">
    <property type="entry name" value="DNA_heli_DnaB-like_N_sf"/>
</dbReference>
<dbReference type="PROSITE" id="PS51199">
    <property type="entry name" value="SF4_HELICASE"/>
    <property type="match status" value="2"/>
</dbReference>
<gene>
    <name evidence="14" type="primary">dnaB</name>
</gene>
<keyword evidence="14" id="KW-0934">Plastid</keyword>
<keyword evidence="5 14" id="KW-0347">Helicase</keyword>
<evidence type="ECO:0000256" key="1">
    <source>
        <dbReference type="ARBA" id="ARBA00008428"/>
    </source>
</evidence>
<accession>M4IU41</accession>
<evidence type="ECO:0000256" key="3">
    <source>
        <dbReference type="ARBA" id="ARBA00022741"/>
    </source>
</evidence>
<dbReference type="RefSeq" id="YP_007878187.1">
    <property type="nucleotide sequence ID" value="NC_021075.1"/>
</dbReference>
<dbReference type="EMBL" id="KC153978">
    <property type="protein sequence ID" value="AGA63798.1"/>
    <property type="molecule type" value="Genomic_DNA"/>
</dbReference>
<keyword evidence="14" id="KW-0150">Chloroplast</keyword>
<dbReference type="GO" id="GO:0016787">
    <property type="term" value="F:hydrolase activity"/>
    <property type="evidence" value="ECO:0007669"/>
    <property type="project" value="UniProtKB-KW"/>
</dbReference>
<dbReference type="InterPro" id="IPR036844">
    <property type="entry name" value="Hint_dom_sf"/>
</dbReference>
<dbReference type="GO" id="GO:0003677">
    <property type="term" value="F:DNA binding"/>
    <property type="evidence" value="ECO:0007669"/>
    <property type="project" value="UniProtKB-KW"/>
</dbReference>
<evidence type="ECO:0000256" key="7">
    <source>
        <dbReference type="ARBA" id="ARBA00023125"/>
    </source>
</evidence>
<evidence type="ECO:0000256" key="10">
    <source>
        <dbReference type="ARBA" id="ARBA00044969"/>
    </source>
</evidence>
<dbReference type="GO" id="GO:0005524">
    <property type="term" value="F:ATP binding"/>
    <property type="evidence" value="ECO:0007669"/>
    <property type="project" value="UniProtKB-KW"/>
</dbReference>
<name>M4IU41_CALTB</name>
<evidence type="ECO:0000256" key="6">
    <source>
        <dbReference type="ARBA" id="ARBA00022840"/>
    </source>
</evidence>
<dbReference type="InterPro" id="IPR016136">
    <property type="entry name" value="DNA_helicase_N/primase_C"/>
</dbReference>
<dbReference type="Gene3D" id="2.170.16.10">
    <property type="entry name" value="Hedgehog/Intein (Hint) domain"/>
    <property type="match status" value="1"/>
</dbReference>
<dbReference type="EC" id="5.6.2.3" evidence="10"/>
<proteinExistence type="inferred from homology"/>
<keyword evidence="6" id="KW-0067">ATP-binding</keyword>
<dbReference type="GO" id="GO:0005829">
    <property type="term" value="C:cytosol"/>
    <property type="evidence" value="ECO:0007669"/>
    <property type="project" value="TreeGrafter"/>
</dbReference>
<dbReference type="PANTHER" id="PTHR30153:SF2">
    <property type="entry name" value="REPLICATIVE DNA HELICASE"/>
    <property type="match status" value="1"/>
</dbReference>
<comment type="similarity">
    <text evidence="1">Belongs to the helicase family. DnaB subfamily.</text>
</comment>
<dbReference type="InterPro" id="IPR007694">
    <property type="entry name" value="DNA_helicase_DnaB-like_C"/>
</dbReference>
<dbReference type="PANTHER" id="PTHR30153">
    <property type="entry name" value="REPLICATIVE DNA HELICASE DNAB"/>
    <property type="match status" value="1"/>
</dbReference>
<organism evidence="14">
    <name type="scientific">Calliarthron tuberculosum</name>
    <name type="common">Coralline red alga</name>
    <name type="synonym">Corallina tuberculosa</name>
    <dbReference type="NCBI Taxonomy" id="48942"/>
    <lineage>
        <taxon>Eukaryota</taxon>
        <taxon>Rhodophyta</taxon>
        <taxon>Florideophyceae</taxon>
        <taxon>Corallinophycidae</taxon>
        <taxon>Corallinales</taxon>
        <taxon>Corallinaceae</taxon>
        <taxon>Corallinoideae</taxon>
        <taxon>Calliarthron</taxon>
    </lineage>
</organism>
<dbReference type="Pfam" id="PF00772">
    <property type="entry name" value="DnaB"/>
    <property type="match status" value="1"/>
</dbReference>
<dbReference type="Gene3D" id="3.40.50.300">
    <property type="entry name" value="P-loop containing nucleotide triphosphate hydrolases"/>
    <property type="match status" value="2"/>
</dbReference>
<evidence type="ECO:0000256" key="9">
    <source>
        <dbReference type="ARBA" id="ARBA00044940"/>
    </source>
</evidence>
<evidence type="ECO:0000256" key="2">
    <source>
        <dbReference type="ARBA" id="ARBA00022705"/>
    </source>
</evidence>
<reference evidence="14" key="1">
    <citation type="journal article" date="2013" name="PLoS ONE">
        <title>Evolution of red algal plastid genomes: ancient architectures, introns, horizontal gene transfer, and taxonomic utility of plastid markers.</title>
        <authorList>
            <person name="Janouskovec J."/>
            <person name="Liu S.-L."/>
            <person name="Martone P.T."/>
            <person name="Carre W."/>
            <person name="Leblanc C."/>
            <person name="Collen J."/>
            <person name="Keeling P.J."/>
        </authorList>
    </citation>
    <scope>NUCLEOTIDE SEQUENCE</scope>
</reference>
<comment type="function">
    <text evidence="9">The intein is an endonuclease.</text>
</comment>
<keyword evidence="3" id="KW-0547">Nucleotide-binding</keyword>
<evidence type="ECO:0000256" key="8">
    <source>
        <dbReference type="ARBA" id="ARBA00023235"/>
    </source>
</evidence>
<dbReference type="InterPro" id="IPR027417">
    <property type="entry name" value="P-loop_NTPase"/>
</dbReference>
<dbReference type="GO" id="GO:0043139">
    <property type="term" value="F:5'-3' DNA helicase activity"/>
    <property type="evidence" value="ECO:0007669"/>
    <property type="project" value="UniProtKB-EC"/>
</dbReference>
<keyword evidence="8" id="KW-0413">Isomerase</keyword>
<dbReference type="SUPFAM" id="SSF48024">
    <property type="entry name" value="N-terminal domain of DnaB helicase"/>
    <property type="match status" value="1"/>
</dbReference>
<evidence type="ECO:0000256" key="12">
    <source>
        <dbReference type="ARBA" id="ARBA00048954"/>
    </source>
</evidence>
<dbReference type="GeneID" id="15329151"/>
<evidence type="ECO:0000259" key="13">
    <source>
        <dbReference type="PROSITE" id="PS51199"/>
    </source>
</evidence>
<dbReference type="SUPFAM" id="SSF51294">
    <property type="entry name" value="Hedgehog/intein (Hint) domain"/>
    <property type="match status" value="1"/>
</dbReference>
<dbReference type="Gene3D" id="1.10.860.10">
    <property type="entry name" value="DNAb Helicase, Chain A"/>
    <property type="match status" value="1"/>
</dbReference>
<feature type="domain" description="SF4 helicase" evidence="13">
    <location>
        <begin position="530"/>
        <end position="586"/>
    </location>
</feature>
<dbReference type="SUPFAM" id="SSF52540">
    <property type="entry name" value="P-loop containing nucleoside triphosphate hydrolases"/>
    <property type="match status" value="1"/>
</dbReference>
<dbReference type="GO" id="GO:0006260">
    <property type="term" value="P:DNA replication"/>
    <property type="evidence" value="ECO:0007669"/>
    <property type="project" value="UniProtKB-KW"/>
</dbReference>
<evidence type="ECO:0000256" key="5">
    <source>
        <dbReference type="ARBA" id="ARBA00022806"/>
    </source>
</evidence>
<keyword evidence="2" id="KW-0235">DNA replication</keyword>
<protein>
    <recommendedName>
        <fullName evidence="10">DNA 5'-3' helicase</fullName>
        <ecNumber evidence="10">5.6.2.3</ecNumber>
    </recommendedName>
    <alternativeName>
        <fullName evidence="11">DNA 5'-3' helicase DnaB</fullName>
    </alternativeName>
</protein>
<dbReference type="AlphaFoldDB" id="M4IU41"/>
<evidence type="ECO:0000256" key="4">
    <source>
        <dbReference type="ARBA" id="ARBA00022801"/>
    </source>
</evidence>
<dbReference type="InterPro" id="IPR030934">
    <property type="entry name" value="Intein_C"/>
</dbReference>
<dbReference type="InterPro" id="IPR007693">
    <property type="entry name" value="DNA_helicase_DnaB-like_N"/>
</dbReference>
<dbReference type="PROSITE" id="PS50818">
    <property type="entry name" value="INTEIN_C_TER"/>
    <property type="match status" value="1"/>
</dbReference>